<evidence type="ECO:0000313" key="3">
    <source>
        <dbReference type="Proteomes" id="UP000288805"/>
    </source>
</evidence>
<evidence type="ECO:0000256" key="1">
    <source>
        <dbReference type="SAM" id="MobiDB-lite"/>
    </source>
</evidence>
<feature type="compositionally biased region" description="Low complexity" evidence="1">
    <location>
        <begin position="98"/>
        <end position="111"/>
    </location>
</feature>
<protein>
    <submittedName>
        <fullName evidence="2">Uncharacterized protein</fullName>
    </submittedName>
</protein>
<proteinExistence type="predicted"/>
<gene>
    <name evidence="2" type="ORF">CK203_115823</name>
</gene>
<dbReference type="EMBL" id="QGNW01001644">
    <property type="protein sequence ID" value="RVW34333.1"/>
    <property type="molecule type" value="Genomic_DNA"/>
</dbReference>
<feature type="region of interest" description="Disordered" evidence="1">
    <location>
        <begin position="1"/>
        <end position="71"/>
    </location>
</feature>
<dbReference type="Proteomes" id="UP000288805">
    <property type="component" value="Unassembled WGS sequence"/>
</dbReference>
<sequence length="358" mass="39498">MARTRGAKYSSPSNRKRSLAKGAKSRFCSRTCSKAFAVETKSSSSEAGATKAAPRRYLTRSGEIPNPSPVQIQCRHRFPRQFLTRATPIPSPVPSPAPQEKAQEPQAPIPEPQIAAEAPLEEVIRRPMLPSPQSKETWIVELGHSILSFASISSIQSEARACPIIPAAEEISYGASASSKGFFLSRVVTDFYQTMTTKEPTQFDNFKAWANPTELEMVRTLQRSCKSITFAEGGASTLLYFEERFTRRSFKEQIAFHSSSQGCYAKFWSISDTPLSLSRKEREYAELAAIKACQEQMLASQAQQAAILRQLQVHFDLPQAVEPSTETPPEPHSQPSESHPPEPEAPADPPTEEADPSA</sequence>
<comment type="caution">
    <text evidence="2">The sequence shown here is derived from an EMBL/GenBank/DDBJ whole genome shotgun (WGS) entry which is preliminary data.</text>
</comment>
<accession>A0A438DFT7</accession>
<evidence type="ECO:0000313" key="2">
    <source>
        <dbReference type="EMBL" id="RVW34333.1"/>
    </source>
</evidence>
<dbReference type="AlphaFoldDB" id="A0A438DFT7"/>
<organism evidence="2 3">
    <name type="scientific">Vitis vinifera</name>
    <name type="common">Grape</name>
    <dbReference type="NCBI Taxonomy" id="29760"/>
    <lineage>
        <taxon>Eukaryota</taxon>
        <taxon>Viridiplantae</taxon>
        <taxon>Streptophyta</taxon>
        <taxon>Embryophyta</taxon>
        <taxon>Tracheophyta</taxon>
        <taxon>Spermatophyta</taxon>
        <taxon>Magnoliopsida</taxon>
        <taxon>eudicotyledons</taxon>
        <taxon>Gunneridae</taxon>
        <taxon>Pentapetalae</taxon>
        <taxon>rosids</taxon>
        <taxon>Vitales</taxon>
        <taxon>Vitaceae</taxon>
        <taxon>Viteae</taxon>
        <taxon>Vitis</taxon>
    </lineage>
</organism>
<feature type="region of interest" description="Disordered" evidence="1">
    <location>
        <begin position="85"/>
        <end position="111"/>
    </location>
</feature>
<feature type="region of interest" description="Disordered" evidence="1">
    <location>
        <begin position="318"/>
        <end position="358"/>
    </location>
</feature>
<reference evidence="2 3" key="1">
    <citation type="journal article" date="2018" name="PLoS Genet.">
        <title>Population sequencing reveals clonal diversity and ancestral inbreeding in the grapevine cultivar Chardonnay.</title>
        <authorList>
            <person name="Roach M.J."/>
            <person name="Johnson D.L."/>
            <person name="Bohlmann J."/>
            <person name="van Vuuren H.J."/>
            <person name="Jones S.J."/>
            <person name="Pretorius I.S."/>
            <person name="Schmidt S.A."/>
            <person name="Borneman A.R."/>
        </authorList>
    </citation>
    <scope>NUCLEOTIDE SEQUENCE [LARGE SCALE GENOMIC DNA]</scope>
    <source>
        <strain evidence="3">cv. Chardonnay</strain>
        <tissue evidence="2">Leaf</tissue>
    </source>
</reference>
<name>A0A438DFT7_VITVI</name>